<sequence length="269" mass="27523">MTQTFVTRPFVTICALVLTAGLLSACGPDEEETANTDETTQEEVTTETDATAETDAAGDEMVEEDTMEMAEADDAPAADASDSEMSADDSAAAAPEPNDAAGEEAEADTEAAASGEEGDDEAASGGNKSPTEVIEATEKGQLTSPYADDPESVAEAGHKLYMGFGCNGCHGGGGGGGMGPPLTNDVWVYGSDDDTLFRFITLGTTGFQEEYDAARKGSENVVGPMPAKGGANIDSADDLWKVIAWIRKINPNSGAGGGSPSGIEPPTFD</sequence>
<protein>
    <submittedName>
        <fullName evidence="8">C-type cytochrome</fullName>
    </submittedName>
</protein>
<dbReference type="Proteomes" id="UP001597102">
    <property type="component" value="Unassembled WGS sequence"/>
</dbReference>
<dbReference type="InterPro" id="IPR036909">
    <property type="entry name" value="Cyt_c-like_dom_sf"/>
</dbReference>
<keyword evidence="9" id="KW-1185">Reference proteome</keyword>
<feature type="compositionally biased region" description="Low complexity" evidence="5">
    <location>
        <begin position="88"/>
        <end position="100"/>
    </location>
</feature>
<feature type="compositionally biased region" description="Acidic residues" evidence="5">
    <location>
        <begin position="28"/>
        <end position="87"/>
    </location>
</feature>
<gene>
    <name evidence="8" type="ORF">ACFQ2F_15075</name>
</gene>
<dbReference type="Pfam" id="PF13442">
    <property type="entry name" value="Cytochrome_CBB3"/>
    <property type="match status" value="1"/>
</dbReference>
<keyword evidence="1 4" id="KW-0349">Heme</keyword>
<keyword evidence="6" id="KW-0732">Signal</keyword>
<organism evidence="8 9">
    <name type="scientific">Methyloligella solikamskensis</name>
    <dbReference type="NCBI Taxonomy" id="1177756"/>
    <lineage>
        <taxon>Bacteria</taxon>
        <taxon>Pseudomonadati</taxon>
        <taxon>Pseudomonadota</taxon>
        <taxon>Alphaproteobacteria</taxon>
        <taxon>Hyphomicrobiales</taxon>
        <taxon>Hyphomicrobiaceae</taxon>
        <taxon>Methyloligella</taxon>
    </lineage>
</organism>
<name>A0ABW3JE56_9HYPH</name>
<dbReference type="EMBL" id="JBHTJO010000002">
    <property type="protein sequence ID" value="MFD0988420.1"/>
    <property type="molecule type" value="Genomic_DNA"/>
</dbReference>
<feature type="signal peptide" evidence="6">
    <location>
        <begin position="1"/>
        <end position="25"/>
    </location>
</feature>
<evidence type="ECO:0000256" key="5">
    <source>
        <dbReference type="SAM" id="MobiDB-lite"/>
    </source>
</evidence>
<dbReference type="PROSITE" id="PS51007">
    <property type="entry name" value="CYTC"/>
    <property type="match status" value="1"/>
</dbReference>
<feature type="chain" id="PRO_5045418651" evidence="6">
    <location>
        <begin position="26"/>
        <end position="269"/>
    </location>
</feature>
<dbReference type="InterPro" id="IPR009056">
    <property type="entry name" value="Cyt_c-like_dom"/>
</dbReference>
<evidence type="ECO:0000256" key="6">
    <source>
        <dbReference type="SAM" id="SignalP"/>
    </source>
</evidence>
<reference evidence="9" key="1">
    <citation type="journal article" date="2019" name="Int. J. Syst. Evol. Microbiol.">
        <title>The Global Catalogue of Microorganisms (GCM) 10K type strain sequencing project: providing services to taxonomists for standard genome sequencing and annotation.</title>
        <authorList>
            <consortium name="The Broad Institute Genomics Platform"/>
            <consortium name="The Broad Institute Genome Sequencing Center for Infectious Disease"/>
            <person name="Wu L."/>
            <person name="Ma J."/>
        </authorList>
    </citation>
    <scope>NUCLEOTIDE SEQUENCE [LARGE SCALE GENOMIC DNA]</scope>
    <source>
        <strain evidence="9">CCUG 61697</strain>
    </source>
</reference>
<evidence type="ECO:0000256" key="3">
    <source>
        <dbReference type="ARBA" id="ARBA00023004"/>
    </source>
</evidence>
<evidence type="ECO:0000313" key="9">
    <source>
        <dbReference type="Proteomes" id="UP001597102"/>
    </source>
</evidence>
<feature type="region of interest" description="Disordered" evidence="5">
    <location>
        <begin position="28"/>
        <end position="131"/>
    </location>
</feature>
<accession>A0ABW3JE56</accession>
<proteinExistence type="predicted"/>
<evidence type="ECO:0000256" key="1">
    <source>
        <dbReference type="ARBA" id="ARBA00022617"/>
    </source>
</evidence>
<evidence type="ECO:0000259" key="7">
    <source>
        <dbReference type="PROSITE" id="PS51007"/>
    </source>
</evidence>
<keyword evidence="2 4" id="KW-0479">Metal-binding</keyword>
<dbReference type="RefSeq" id="WP_379091474.1">
    <property type="nucleotide sequence ID" value="NZ_JBHTJO010000002.1"/>
</dbReference>
<comment type="caution">
    <text evidence="8">The sequence shown here is derived from an EMBL/GenBank/DDBJ whole genome shotgun (WGS) entry which is preliminary data.</text>
</comment>
<evidence type="ECO:0000313" key="8">
    <source>
        <dbReference type="EMBL" id="MFD0988420.1"/>
    </source>
</evidence>
<keyword evidence="3 4" id="KW-0408">Iron</keyword>
<evidence type="ECO:0000256" key="2">
    <source>
        <dbReference type="ARBA" id="ARBA00022723"/>
    </source>
</evidence>
<feature type="domain" description="Cytochrome c" evidence="7">
    <location>
        <begin position="152"/>
        <end position="250"/>
    </location>
</feature>
<evidence type="ECO:0000256" key="4">
    <source>
        <dbReference type="PROSITE-ProRule" id="PRU00433"/>
    </source>
</evidence>
<dbReference type="SUPFAM" id="SSF46626">
    <property type="entry name" value="Cytochrome c"/>
    <property type="match status" value="1"/>
</dbReference>
<dbReference type="Gene3D" id="1.10.760.10">
    <property type="entry name" value="Cytochrome c-like domain"/>
    <property type="match status" value="1"/>
</dbReference>